<keyword evidence="2" id="KW-1185">Reference proteome</keyword>
<protein>
    <submittedName>
        <fullName evidence="1">Uncharacterized protein</fullName>
    </submittedName>
</protein>
<dbReference type="EMBL" id="JBFXLU010000313">
    <property type="protein sequence ID" value="KAL2830136.1"/>
    <property type="molecule type" value="Genomic_DNA"/>
</dbReference>
<evidence type="ECO:0000313" key="2">
    <source>
        <dbReference type="Proteomes" id="UP001610446"/>
    </source>
</evidence>
<accession>A0ABR4IQS9</accession>
<gene>
    <name evidence="1" type="ORF">BJY01DRAFT_227469</name>
</gene>
<organism evidence="1 2">
    <name type="scientific">Aspergillus pseudoustus</name>
    <dbReference type="NCBI Taxonomy" id="1810923"/>
    <lineage>
        <taxon>Eukaryota</taxon>
        <taxon>Fungi</taxon>
        <taxon>Dikarya</taxon>
        <taxon>Ascomycota</taxon>
        <taxon>Pezizomycotina</taxon>
        <taxon>Eurotiomycetes</taxon>
        <taxon>Eurotiomycetidae</taxon>
        <taxon>Eurotiales</taxon>
        <taxon>Aspergillaceae</taxon>
        <taxon>Aspergillus</taxon>
        <taxon>Aspergillus subgen. Nidulantes</taxon>
    </lineage>
</organism>
<sequence length="70" mass="8021">MFANSRYLDIMGPEVINFIIGEDRRRFLIHGASTQIISRLDEDVPALSPVCDLALHRLQRLDRKISARVT</sequence>
<dbReference type="Proteomes" id="UP001610446">
    <property type="component" value="Unassembled WGS sequence"/>
</dbReference>
<comment type="caution">
    <text evidence="1">The sequence shown here is derived from an EMBL/GenBank/DDBJ whole genome shotgun (WGS) entry which is preliminary data.</text>
</comment>
<name>A0ABR4IQS9_9EURO</name>
<proteinExistence type="predicted"/>
<evidence type="ECO:0000313" key="1">
    <source>
        <dbReference type="EMBL" id="KAL2830136.1"/>
    </source>
</evidence>
<reference evidence="1 2" key="1">
    <citation type="submission" date="2024-07" db="EMBL/GenBank/DDBJ databases">
        <title>Section-level genome sequencing and comparative genomics of Aspergillus sections Usti and Cavernicolus.</title>
        <authorList>
            <consortium name="Lawrence Berkeley National Laboratory"/>
            <person name="Nybo J.L."/>
            <person name="Vesth T.C."/>
            <person name="Theobald S."/>
            <person name="Frisvad J.C."/>
            <person name="Larsen T.O."/>
            <person name="Kjaerboelling I."/>
            <person name="Rothschild-Mancinelli K."/>
            <person name="Lyhne E.K."/>
            <person name="Kogle M.E."/>
            <person name="Barry K."/>
            <person name="Clum A."/>
            <person name="Na H."/>
            <person name="Ledsgaard L."/>
            <person name="Lin J."/>
            <person name="Lipzen A."/>
            <person name="Kuo A."/>
            <person name="Riley R."/>
            <person name="Mondo S."/>
            <person name="Labutti K."/>
            <person name="Haridas S."/>
            <person name="Pangalinan J."/>
            <person name="Salamov A.A."/>
            <person name="Simmons B.A."/>
            <person name="Magnuson J.K."/>
            <person name="Chen J."/>
            <person name="Drula E."/>
            <person name="Henrissat B."/>
            <person name="Wiebenga A."/>
            <person name="Lubbers R.J."/>
            <person name="Gomes A.C."/>
            <person name="Makela M.R."/>
            <person name="Stajich J."/>
            <person name="Grigoriev I.V."/>
            <person name="Mortensen U.H."/>
            <person name="De Vries R.P."/>
            <person name="Baker S.E."/>
            <person name="Andersen M.R."/>
        </authorList>
    </citation>
    <scope>NUCLEOTIDE SEQUENCE [LARGE SCALE GENOMIC DNA]</scope>
    <source>
        <strain evidence="1 2">CBS 123904</strain>
    </source>
</reference>